<organism evidence="1 2">
    <name type="scientific">Penicillium freii</name>
    <dbReference type="NCBI Taxonomy" id="48697"/>
    <lineage>
        <taxon>Eukaryota</taxon>
        <taxon>Fungi</taxon>
        <taxon>Dikarya</taxon>
        <taxon>Ascomycota</taxon>
        <taxon>Pezizomycotina</taxon>
        <taxon>Eurotiomycetes</taxon>
        <taxon>Eurotiomycetidae</taxon>
        <taxon>Eurotiales</taxon>
        <taxon>Aspergillaceae</taxon>
        <taxon>Penicillium</taxon>
    </lineage>
</organism>
<proteinExistence type="predicted"/>
<keyword evidence="2" id="KW-1185">Reference proteome</keyword>
<accession>A0A101MPT6</accession>
<comment type="caution">
    <text evidence="1">The sequence shown here is derived from an EMBL/GenBank/DDBJ whole genome shotgun (WGS) entry which is preliminary data.</text>
</comment>
<evidence type="ECO:0000313" key="1">
    <source>
        <dbReference type="EMBL" id="KUM64485.1"/>
    </source>
</evidence>
<name>A0A101MPT6_PENFR</name>
<reference evidence="1 2" key="1">
    <citation type="submission" date="2015-10" db="EMBL/GenBank/DDBJ databases">
        <title>Genome sequencing of Penicillium freii.</title>
        <authorList>
            <person name="Nguyen H.D."/>
            <person name="Visagie C.M."/>
            <person name="Seifert K.A."/>
        </authorList>
    </citation>
    <scope>NUCLEOTIDE SEQUENCE [LARGE SCALE GENOMIC DNA]</scope>
    <source>
        <strain evidence="1 2">DAOM 242723</strain>
    </source>
</reference>
<dbReference type="AlphaFoldDB" id="A0A101MPT6"/>
<dbReference type="Proteomes" id="UP000055045">
    <property type="component" value="Unassembled WGS sequence"/>
</dbReference>
<evidence type="ECO:0000313" key="2">
    <source>
        <dbReference type="Proteomes" id="UP000055045"/>
    </source>
</evidence>
<gene>
    <name evidence="1" type="ORF">ACN42_g2575</name>
</gene>
<dbReference type="EMBL" id="LLXE01000047">
    <property type="protein sequence ID" value="KUM64485.1"/>
    <property type="molecule type" value="Genomic_DNA"/>
</dbReference>
<sequence>MYLGNSDRLLGPDRHPNSFSSRIRTKLRHILQRLYYRQQPHYHLKMAEIKRPVGLLFDIGGVCVSGISIPGYS</sequence>
<protein>
    <submittedName>
        <fullName evidence="1">Uncharacterized protein</fullName>
    </submittedName>
</protein>